<dbReference type="Proteomes" id="UP001141806">
    <property type="component" value="Unassembled WGS sequence"/>
</dbReference>
<proteinExistence type="predicted"/>
<reference evidence="1" key="1">
    <citation type="journal article" date="2023" name="Plant J.">
        <title>The genome of the king protea, Protea cynaroides.</title>
        <authorList>
            <person name="Chang J."/>
            <person name="Duong T.A."/>
            <person name="Schoeman C."/>
            <person name="Ma X."/>
            <person name="Roodt D."/>
            <person name="Barker N."/>
            <person name="Li Z."/>
            <person name="Van de Peer Y."/>
            <person name="Mizrachi E."/>
        </authorList>
    </citation>
    <scope>NUCLEOTIDE SEQUENCE</scope>
    <source>
        <tissue evidence="1">Young leaves</tissue>
    </source>
</reference>
<keyword evidence="2" id="KW-1185">Reference proteome</keyword>
<evidence type="ECO:0000313" key="2">
    <source>
        <dbReference type="Proteomes" id="UP001141806"/>
    </source>
</evidence>
<protein>
    <submittedName>
        <fullName evidence="1">Uncharacterized protein</fullName>
    </submittedName>
</protein>
<accession>A0A9Q0H5I0</accession>
<dbReference type="EMBL" id="JAMYWD010000010">
    <property type="protein sequence ID" value="KAJ4958495.1"/>
    <property type="molecule type" value="Genomic_DNA"/>
</dbReference>
<gene>
    <name evidence="1" type="ORF">NE237_025606</name>
</gene>
<organism evidence="1 2">
    <name type="scientific">Protea cynaroides</name>
    <dbReference type="NCBI Taxonomy" id="273540"/>
    <lineage>
        <taxon>Eukaryota</taxon>
        <taxon>Viridiplantae</taxon>
        <taxon>Streptophyta</taxon>
        <taxon>Embryophyta</taxon>
        <taxon>Tracheophyta</taxon>
        <taxon>Spermatophyta</taxon>
        <taxon>Magnoliopsida</taxon>
        <taxon>Proteales</taxon>
        <taxon>Proteaceae</taxon>
        <taxon>Protea</taxon>
    </lineage>
</organism>
<sequence length="162" mass="17504">MCDRYCNRNLPGTGLWGTDRPYRSRLAPQCCDRYLLPACTDVIVRHVIIFVGVWNGKGLGSGIIPHTSTFSYRFCLSMLGAGRVSGGGSGIVVSGLATRLEPYLYAVGSCAGIEPTVMTYRIGYTVEDYVDAPAYGGVATLKVQAGEDEHDALCECPFCVYL</sequence>
<evidence type="ECO:0000313" key="1">
    <source>
        <dbReference type="EMBL" id="KAJ4958495.1"/>
    </source>
</evidence>
<name>A0A9Q0H5I0_9MAGN</name>
<comment type="caution">
    <text evidence="1">The sequence shown here is derived from an EMBL/GenBank/DDBJ whole genome shotgun (WGS) entry which is preliminary data.</text>
</comment>
<dbReference type="AlphaFoldDB" id="A0A9Q0H5I0"/>